<dbReference type="InterPro" id="IPR000086">
    <property type="entry name" value="NUDIX_hydrolase_dom"/>
</dbReference>
<dbReference type="EC" id="3.6.1.22" evidence="8"/>
<evidence type="ECO:0000313" key="11">
    <source>
        <dbReference type="Proteomes" id="UP001458946"/>
    </source>
</evidence>
<feature type="short sequence motif" description="Nudix box" evidence="8">
    <location>
        <begin position="175"/>
        <end position="196"/>
    </location>
</feature>
<reference evidence="10 11" key="1">
    <citation type="submission" date="2024-02" db="EMBL/GenBank/DDBJ databases">
        <title>Deinococcus xinjiangensis NBRC 107630.</title>
        <authorList>
            <person name="Ichikawa N."/>
            <person name="Katano-Makiyama Y."/>
            <person name="Hidaka K."/>
        </authorList>
    </citation>
    <scope>NUCLEOTIDE SEQUENCE [LARGE SCALE GENOMIC DNA]</scope>
    <source>
        <strain evidence="10 11">NBRC 107630</strain>
    </source>
</reference>
<dbReference type="InterPro" id="IPR015797">
    <property type="entry name" value="NUDIX_hydrolase-like_dom_sf"/>
</dbReference>
<evidence type="ECO:0000256" key="4">
    <source>
        <dbReference type="ARBA" id="ARBA00022842"/>
    </source>
</evidence>
<protein>
    <recommendedName>
        <fullName evidence="8">NAD-capped RNA hydrolase NudC</fullName>
        <shortName evidence="8">DeNADding enzyme NudC</shortName>
        <ecNumber evidence="8">3.6.1.-</ecNumber>
    </recommendedName>
    <alternativeName>
        <fullName evidence="8">NADH pyrophosphatase</fullName>
        <ecNumber evidence="8">3.6.1.22</ecNumber>
    </alternativeName>
</protein>
<feature type="binding site" evidence="8">
    <location>
        <position position="194"/>
    </location>
    <ligand>
        <name>a divalent metal cation</name>
        <dbReference type="ChEBI" id="CHEBI:60240"/>
        <label>3</label>
    </ligand>
</feature>
<keyword evidence="2 8" id="KW-0479">Metal-binding</keyword>
<evidence type="ECO:0000259" key="9">
    <source>
        <dbReference type="PROSITE" id="PS51462"/>
    </source>
</evidence>
<feature type="binding site" evidence="8">
    <location>
        <position position="235"/>
    </location>
    <ligand>
        <name>a divalent metal cation</name>
        <dbReference type="ChEBI" id="CHEBI:60240"/>
        <label>1</label>
    </ligand>
</feature>
<comment type="cofactor">
    <cofactor evidence="8">
        <name>Mg(2+)</name>
        <dbReference type="ChEBI" id="CHEBI:18420"/>
    </cofactor>
    <cofactor evidence="8">
        <name>Mn(2+)</name>
        <dbReference type="ChEBI" id="CHEBI:29035"/>
    </cofactor>
    <text evidence="8">Divalent metal cations. Mg(2+) or Mn(2+).</text>
</comment>
<dbReference type="PANTHER" id="PTHR42904:SF6">
    <property type="entry name" value="NAD-CAPPED RNA HYDROLASE NUDT12"/>
    <property type="match status" value="1"/>
</dbReference>
<comment type="similarity">
    <text evidence="1 8">Belongs to the Nudix hydrolase family. NudC subfamily.</text>
</comment>
<feature type="binding site" evidence="8">
    <location>
        <position position="174"/>
    </location>
    <ligand>
        <name>a divalent metal cation</name>
        <dbReference type="ChEBI" id="CHEBI:60240"/>
        <label>1</label>
    </ligand>
</feature>
<dbReference type="Gene3D" id="3.90.79.20">
    <property type="match status" value="1"/>
</dbReference>
<evidence type="ECO:0000313" key="10">
    <source>
        <dbReference type="EMBL" id="GAA5502479.1"/>
    </source>
</evidence>
<comment type="function">
    <text evidence="8">mRNA decapping enzyme that specifically removes the nicotinamide adenine dinucleotide (NAD) cap from a subset of mRNAs by hydrolyzing the diphosphate linkage to produce nicotinamide mononucleotide (NMN) and 5' monophosphate mRNA. The NAD-cap is present at the 5'-end of some mRNAs and stabilizes RNA against 5'-processing. Has preference for mRNAs with a 5'-end purine. Catalyzes the hydrolysis of a broad range of dinucleotide pyrophosphates.</text>
</comment>
<dbReference type="PANTHER" id="PTHR42904">
    <property type="entry name" value="NUDIX HYDROLASE, NUDC SUBFAMILY"/>
    <property type="match status" value="1"/>
</dbReference>
<keyword evidence="3 8" id="KW-0378">Hydrolase</keyword>
<comment type="caution">
    <text evidence="8">Lacks conserved residue(s) required for the propagation of feature annotation.</text>
</comment>
<feature type="binding site" evidence="8">
    <location>
        <position position="190"/>
    </location>
    <ligand>
        <name>a divalent metal cation</name>
        <dbReference type="ChEBI" id="CHEBI:60240"/>
        <label>2</label>
    </ligand>
</feature>
<name>A0ABP9VB43_9DEIO</name>
<keyword evidence="5 8" id="KW-0520">NAD</keyword>
<dbReference type="CDD" id="cd03429">
    <property type="entry name" value="NUDIX_NADH_pyrophosphatase_Nudt13"/>
    <property type="match status" value="1"/>
</dbReference>
<sequence length="270" mass="29629">MSRPTERPADFVDDLSVVPTPDTLWFVVNRDKVLLTSAGTLPSTFDPQHALPLGRYAGRPVFAVPFDGKAPEGIEWVSLRQCFGLLTDELSGLAGLAVQLVEFGRTHQFCGVCGTPTAPASGGRSRACPKCGQTVYPRVAPAVIMLIWRGQGTDTEFLLAHGPRQAAGMFTTLAGFVEPSETLEAAVRREVLEEVGVRVQNVHYQFSQPWPFPHSLMLAFRAEYAGGEIVPQAGEIEEAHWFSVLNLPQLPPAFTASRRLIDEYLRELKL</sequence>
<feature type="binding site" evidence="8">
    <location>
        <position position="131"/>
    </location>
    <ligand>
        <name>Zn(2+)</name>
        <dbReference type="ChEBI" id="CHEBI:29105"/>
    </ligand>
</feature>
<dbReference type="EMBL" id="BAABRN010000024">
    <property type="protein sequence ID" value="GAA5502479.1"/>
    <property type="molecule type" value="Genomic_DNA"/>
</dbReference>
<dbReference type="Pfam" id="PF09296">
    <property type="entry name" value="NUDIX-like"/>
    <property type="match status" value="1"/>
</dbReference>
<comment type="catalytic activity">
    <reaction evidence="8">
        <text>NADH + H2O = reduced beta-nicotinamide D-ribonucleotide + AMP + 2 H(+)</text>
        <dbReference type="Rhea" id="RHEA:48868"/>
        <dbReference type="ChEBI" id="CHEBI:15377"/>
        <dbReference type="ChEBI" id="CHEBI:15378"/>
        <dbReference type="ChEBI" id="CHEBI:57945"/>
        <dbReference type="ChEBI" id="CHEBI:90832"/>
        <dbReference type="ChEBI" id="CHEBI:456215"/>
        <dbReference type="EC" id="3.6.1.22"/>
    </reaction>
</comment>
<dbReference type="EC" id="3.6.1.-" evidence="8"/>
<dbReference type="SUPFAM" id="SSF55811">
    <property type="entry name" value="Nudix"/>
    <property type="match status" value="2"/>
</dbReference>
<evidence type="ECO:0000256" key="3">
    <source>
        <dbReference type="ARBA" id="ARBA00022801"/>
    </source>
</evidence>
<evidence type="ECO:0000256" key="5">
    <source>
        <dbReference type="ARBA" id="ARBA00023027"/>
    </source>
</evidence>
<dbReference type="Proteomes" id="UP001458946">
    <property type="component" value="Unassembled WGS sequence"/>
</dbReference>
<feature type="binding site" evidence="8">
    <location>
        <position position="194"/>
    </location>
    <ligand>
        <name>a divalent metal cation</name>
        <dbReference type="ChEBI" id="CHEBI:60240"/>
        <label>1</label>
    </ligand>
</feature>
<dbReference type="NCBIfam" id="NF001299">
    <property type="entry name" value="PRK00241.1"/>
    <property type="match status" value="1"/>
</dbReference>
<dbReference type="PROSITE" id="PS51462">
    <property type="entry name" value="NUDIX"/>
    <property type="match status" value="1"/>
</dbReference>
<feature type="binding site" evidence="8">
    <location>
        <position position="80"/>
    </location>
    <ligand>
        <name>substrate</name>
    </ligand>
</feature>
<dbReference type="PROSITE" id="PS00893">
    <property type="entry name" value="NUDIX_BOX"/>
    <property type="match status" value="1"/>
</dbReference>
<feature type="binding site" evidence="8">
    <location>
        <begin position="208"/>
        <end position="215"/>
    </location>
    <ligand>
        <name>substrate</name>
    </ligand>
</feature>
<comment type="cofactor">
    <cofactor evidence="8">
        <name>Zn(2+)</name>
        <dbReference type="ChEBI" id="CHEBI:29105"/>
    </cofactor>
    <text evidence="8">Binds 1 zinc ion per subunit.</text>
</comment>
<evidence type="ECO:0000256" key="8">
    <source>
        <dbReference type="HAMAP-Rule" id="MF_00297"/>
    </source>
</evidence>
<evidence type="ECO:0000256" key="7">
    <source>
        <dbReference type="ARBA" id="ARBA00023679"/>
    </source>
</evidence>
<feature type="binding site" evidence="8">
    <location>
        <position position="128"/>
    </location>
    <ligand>
        <name>Zn(2+)</name>
        <dbReference type="ChEBI" id="CHEBI:29105"/>
    </ligand>
</feature>
<feature type="binding site" evidence="8">
    <location>
        <position position="136"/>
    </location>
    <ligand>
        <name>substrate</name>
    </ligand>
</feature>
<evidence type="ECO:0000256" key="2">
    <source>
        <dbReference type="ARBA" id="ARBA00022723"/>
    </source>
</evidence>
<feature type="binding site" evidence="8">
    <location>
        <position position="190"/>
    </location>
    <ligand>
        <name>a divalent metal cation</name>
        <dbReference type="ChEBI" id="CHEBI:60240"/>
        <label>3</label>
    </ligand>
</feature>
<feature type="binding site" evidence="8">
    <location>
        <position position="235"/>
    </location>
    <ligand>
        <name>a divalent metal cation</name>
        <dbReference type="ChEBI" id="CHEBI:60240"/>
        <label>3</label>
    </ligand>
</feature>
<dbReference type="InterPro" id="IPR050241">
    <property type="entry name" value="NAD-cap_RNA_hydrolase_NudC"/>
</dbReference>
<keyword evidence="4 8" id="KW-0460">Magnesium</keyword>
<dbReference type="RefSeq" id="WP_353542446.1">
    <property type="nucleotide sequence ID" value="NZ_BAABRN010000024.1"/>
</dbReference>
<dbReference type="Pfam" id="PF09297">
    <property type="entry name" value="Zn_ribbon_NUD"/>
    <property type="match status" value="1"/>
</dbReference>
<keyword evidence="6 8" id="KW-0464">Manganese</keyword>
<dbReference type="InterPro" id="IPR049734">
    <property type="entry name" value="NudC-like_C"/>
</dbReference>
<feature type="binding site" evidence="8">
    <location>
        <position position="113"/>
    </location>
    <ligand>
        <name>Zn(2+)</name>
        <dbReference type="ChEBI" id="CHEBI:29105"/>
    </ligand>
</feature>
<feature type="binding site" evidence="8">
    <location>
        <position position="110"/>
    </location>
    <ligand>
        <name>Zn(2+)</name>
        <dbReference type="ChEBI" id="CHEBI:29105"/>
    </ligand>
</feature>
<accession>A0ABP9VB43</accession>
<keyword evidence="11" id="KW-1185">Reference proteome</keyword>
<dbReference type="InterPro" id="IPR015375">
    <property type="entry name" value="NADH_PPase-like_N"/>
</dbReference>
<keyword evidence="8" id="KW-0862">Zinc</keyword>
<dbReference type="Gene3D" id="3.90.79.10">
    <property type="entry name" value="Nucleoside Triphosphate Pyrophosphohydrolase"/>
    <property type="match status" value="1"/>
</dbReference>
<gene>
    <name evidence="10" type="primary">nudC_2</name>
    <name evidence="8" type="synonym">nudC</name>
    <name evidence="10" type="ORF">Dxin01_02223</name>
</gene>
<comment type="catalytic activity">
    <reaction evidence="7">
        <text>a 5'-end NAD(+)-phospho-ribonucleoside in mRNA + H2O = a 5'-end phospho-adenosine-phospho-ribonucleoside in mRNA + beta-nicotinamide D-ribonucleotide + 2 H(+)</text>
        <dbReference type="Rhea" id="RHEA:60876"/>
        <dbReference type="Rhea" id="RHEA-COMP:15698"/>
        <dbReference type="Rhea" id="RHEA-COMP:15719"/>
        <dbReference type="ChEBI" id="CHEBI:14649"/>
        <dbReference type="ChEBI" id="CHEBI:15377"/>
        <dbReference type="ChEBI" id="CHEBI:15378"/>
        <dbReference type="ChEBI" id="CHEBI:144029"/>
        <dbReference type="ChEBI" id="CHEBI:144051"/>
    </reaction>
    <physiologicalReaction direction="left-to-right" evidence="7">
        <dbReference type="Rhea" id="RHEA:60877"/>
    </physiologicalReaction>
</comment>
<evidence type="ECO:0000256" key="1">
    <source>
        <dbReference type="ARBA" id="ARBA00009595"/>
    </source>
</evidence>
<dbReference type="HAMAP" id="MF_00297">
    <property type="entry name" value="Nudix_NudC"/>
    <property type="match status" value="1"/>
</dbReference>
<dbReference type="InterPro" id="IPR020084">
    <property type="entry name" value="NUDIX_hydrolase_CS"/>
</dbReference>
<proteinExistence type="inferred from homology"/>
<dbReference type="InterPro" id="IPR015376">
    <property type="entry name" value="Znr_NADH_PPase"/>
</dbReference>
<organism evidence="10 11">
    <name type="scientific">Deinococcus xinjiangensis</name>
    <dbReference type="NCBI Taxonomy" id="457454"/>
    <lineage>
        <taxon>Bacteria</taxon>
        <taxon>Thermotogati</taxon>
        <taxon>Deinococcota</taxon>
        <taxon>Deinococci</taxon>
        <taxon>Deinococcales</taxon>
        <taxon>Deinococcaceae</taxon>
        <taxon>Deinococcus</taxon>
    </lineage>
</organism>
<dbReference type="Pfam" id="PF00293">
    <property type="entry name" value="NUDIX"/>
    <property type="match status" value="1"/>
</dbReference>
<feature type="domain" description="Nudix hydrolase" evidence="9">
    <location>
        <begin position="137"/>
        <end position="265"/>
    </location>
</feature>
<dbReference type="InterPro" id="IPR022925">
    <property type="entry name" value="RNA_Hydrolase_NudC"/>
</dbReference>
<comment type="caution">
    <text evidence="10">The sequence shown here is derived from an EMBL/GenBank/DDBJ whole genome shotgun (WGS) entry which is preliminary data.</text>
</comment>
<comment type="subunit">
    <text evidence="8">Homodimer.</text>
</comment>
<comment type="catalytic activity">
    <reaction evidence="8">
        <text>NAD(+) + H2O = beta-nicotinamide D-ribonucleotide + AMP + 2 H(+)</text>
        <dbReference type="Rhea" id="RHEA:11800"/>
        <dbReference type="ChEBI" id="CHEBI:14649"/>
        <dbReference type="ChEBI" id="CHEBI:15377"/>
        <dbReference type="ChEBI" id="CHEBI:15378"/>
        <dbReference type="ChEBI" id="CHEBI:57540"/>
        <dbReference type="ChEBI" id="CHEBI:456215"/>
        <dbReference type="EC" id="3.6.1.22"/>
    </reaction>
</comment>
<evidence type="ECO:0000256" key="6">
    <source>
        <dbReference type="ARBA" id="ARBA00023211"/>
    </source>
</evidence>